<dbReference type="EMBL" id="UINC01227684">
    <property type="protein sequence ID" value="SVE58670.1"/>
    <property type="molecule type" value="Genomic_DNA"/>
</dbReference>
<feature type="domain" description="DUF1156" evidence="1">
    <location>
        <begin position="13"/>
        <end position="65"/>
    </location>
</feature>
<dbReference type="AlphaFoldDB" id="A0A383EQS0"/>
<sequence>VTERPKLFIEESFPTAEFGIESVRERAVAMDLPPLFALHVWWARRPLVASAGAILGSLLPAWTPEL</sequence>
<evidence type="ECO:0000313" key="2">
    <source>
        <dbReference type="EMBL" id="SVE58670.1"/>
    </source>
</evidence>
<feature type="non-terminal residue" evidence="2">
    <location>
        <position position="66"/>
    </location>
</feature>
<dbReference type="Pfam" id="PF06634">
    <property type="entry name" value="DUF1156"/>
    <property type="match status" value="1"/>
</dbReference>
<reference evidence="2" key="1">
    <citation type="submission" date="2018-05" db="EMBL/GenBank/DDBJ databases">
        <authorList>
            <person name="Lanie J.A."/>
            <person name="Ng W.-L."/>
            <person name="Kazmierczak K.M."/>
            <person name="Andrzejewski T.M."/>
            <person name="Davidsen T.M."/>
            <person name="Wayne K.J."/>
            <person name="Tettelin H."/>
            <person name="Glass J.I."/>
            <person name="Rusch D."/>
            <person name="Podicherti R."/>
            <person name="Tsui H.-C.T."/>
            <person name="Winkler M.E."/>
        </authorList>
    </citation>
    <scope>NUCLEOTIDE SEQUENCE</scope>
</reference>
<feature type="non-terminal residue" evidence="2">
    <location>
        <position position="1"/>
    </location>
</feature>
<dbReference type="InterPro" id="IPR009537">
    <property type="entry name" value="DUF1156"/>
</dbReference>
<evidence type="ECO:0000259" key="1">
    <source>
        <dbReference type="Pfam" id="PF06634"/>
    </source>
</evidence>
<name>A0A383EQS0_9ZZZZ</name>
<proteinExistence type="predicted"/>
<accession>A0A383EQS0</accession>
<organism evidence="2">
    <name type="scientific">marine metagenome</name>
    <dbReference type="NCBI Taxonomy" id="408172"/>
    <lineage>
        <taxon>unclassified sequences</taxon>
        <taxon>metagenomes</taxon>
        <taxon>ecological metagenomes</taxon>
    </lineage>
</organism>
<protein>
    <recommendedName>
        <fullName evidence="1">DUF1156 domain-containing protein</fullName>
    </recommendedName>
</protein>
<gene>
    <name evidence="2" type="ORF">METZ01_LOCUS511524</name>
</gene>